<dbReference type="eggNOG" id="ENOG5032VKM">
    <property type="taxonomic scope" value="Bacteria"/>
</dbReference>
<keyword evidence="2" id="KW-1185">Reference proteome</keyword>
<dbReference type="EMBL" id="AFHG01000044">
    <property type="protein sequence ID" value="EGK71899.1"/>
    <property type="molecule type" value="Genomic_DNA"/>
</dbReference>
<evidence type="ECO:0008006" key="3">
    <source>
        <dbReference type="Google" id="ProtNLM"/>
    </source>
</evidence>
<evidence type="ECO:0000313" key="1">
    <source>
        <dbReference type="EMBL" id="EGK71899.1"/>
    </source>
</evidence>
<accession>F5RC36</accession>
<dbReference type="AlphaFoldDB" id="F5RC36"/>
<dbReference type="Proteomes" id="UP000005019">
    <property type="component" value="Unassembled WGS sequence"/>
</dbReference>
<evidence type="ECO:0000313" key="2">
    <source>
        <dbReference type="Proteomes" id="UP000005019"/>
    </source>
</evidence>
<dbReference type="InterPro" id="IPR014974">
    <property type="entry name" value="DUF1833"/>
</dbReference>
<organism evidence="1 2">
    <name type="scientific">Methyloversatilis universalis (strain ATCC BAA-1314 / DSM 25237 / JCM 13912 / CCUG 52030 / FAM5)</name>
    <dbReference type="NCBI Taxonomy" id="1000565"/>
    <lineage>
        <taxon>Bacteria</taxon>
        <taxon>Pseudomonadati</taxon>
        <taxon>Pseudomonadota</taxon>
        <taxon>Betaproteobacteria</taxon>
        <taxon>Nitrosomonadales</taxon>
        <taxon>Sterolibacteriaceae</taxon>
        <taxon>Methyloversatilis</taxon>
    </lineage>
</organism>
<proteinExistence type="predicted"/>
<gene>
    <name evidence="1" type="ORF">METUNv1_01677</name>
</gene>
<dbReference type="RefSeq" id="WP_008060677.1">
    <property type="nucleotide sequence ID" value="NZ_AFHG01000044.1"/>
</dbReference>
<dbReference type="Pfam" id="PF08875">
    <property type="entry name" value="DUF1833"/>
    <property type="match status" value="1"/>
</dbReference>
<protein>
    <recommendedName>
        <fullName evidence="3">DUF1833 domain-containing protein</fullName>
    </recommendedName>
</protein>
<sequence length="170" mass="18703">MPDITASQPLREHAASANVDDMVLHTLQVDHPAFTAPLYLVNDYSSLTAMLEDGATEVTFVAFGFDFRLPDVEQAQSPELEIAIDNVSREILAYIDLAAQSQDLATITYRMYLASDLSGPCNDPPLQLTVMAVNADVFRVRLQAGFSNFANVRFPREDYTAARFPGLVAT</sequence>
<comment type="caution">
    <text evidence="1">The sequence shown here is derived from an EMBL/GenBank/DDBJ whole genome shotgun (WGS) entry which is preliminary data.</text>
</comment>
<dbReference type="OrthoDB" id="9131197at2"/>
<reference evidence="1 2" key="1">
    <citation type="journal article" date="2011" name="J. Bacteriol.">
        <title>Genome sequence of Methyloversatilis universalis FAM5T, a methylotrophic representative of the order Rhodocyclales.</title>
        <authorList>
            <person name="Kittichotirat W."/>
            <person name="Good N.M."/>
            <person name="Hall R."/>
            <person name="Bringel F."/>
            <person name="Lajus A."/>
            <person name="Medigue C."/>
            <person name="Smalley N.E."/>
            <person name="Beck D."/>
            <person name="Bumgarner R."/>
            <person name="Vuilleumier S."/>
            <person name="Kalyuzhnaya M.G."/>
        </authorList>
    </citation>
    <scope>NUCLEOTIDE SEQUENCE [LARGE SCALE GENOMIC DNA]</scope>
    <source>
        <strain evidence="2">ATCC BAA-1314 / JCM 13912 / FAM5</strain>
    </source>
</reference>
<name>F5RC36_METUF</name>
<dbReference type="STRING" id="1000565.METUNv1_01677"/>